<evidence type="ECO:0000313" key="1">
    <source>
        <dbReference type="EMBL" id="KAF4029522.1"/>
    </source>
</evidence>
<evidence type="ECO:0000313" key="2">
    <source>
        <dbReference type="EMBL" id="KAF4131844.1"/>
    </source>
</evidence>
<organism evidence="1 3">
    <name type="scientific">Phytophthora infestans</name>
    <name type="common">Potato late blight agent</name>
    <name type="synonym">Botrytis infestans</name>
    <dbReference type="NCBI Taxonomy" id="4787"/>
    <lineage>
        <taxon>Eukaryota</taxon>
        <taxon>Sar</taxon>
        <taxon>Stramenopiles</taxon>
        <taxon>Oomycota</taxon>
        <taxon>Peronosporomycetes</taxon>
        <taxon>Peronosporales</taxon>
        <taxon>Peronosporaceae</taxon>
        <taxon>Phytophthora</taxon>
    </lineage>
</organism>
<gene>
    <name evidence="1" type="ORF">GN244_ATG18739</name>
    <name evidence="2" type="ORF">GN958_ATG18877</name>
</gene>
<name>A0A833S6B3_PHYIN</name>
<proteinExistence type="predicted"/>
<dbReference type="EMBL" id="WSZM01000805">
    <property type="protein sequence ID" value="KAF4029522.1"/>
    <property type="molecule type" value="Genomic_DNA"/>
</dbReference>
<protein>
    <submittedName>
        <fullName evidence="1">Uncharacterized protein</fullName>
    </submittedName>
</protein>
<dbReference type="EMBL" id="JAACNO010002657">
    <property type="protein sequence ID" value="KAF4131844.1"/>
    <property type="molecule type" value="Genomic_DNA"/>
</dbReference>
<sequence>MPWIKRHGRLVDLQVQEPSDEPSSFQRSKSNAAPKFLSAGVCVPVSKDIPIGVTELAVTTF</sequence>
<dbReference type="Proteomes" id="UP000602510">
    <property type="component" value="Unassembled WGS sequence"/>
</dbReference>
<dbReference type="AlphaFoldDB" id="A0A833S6B3"/>
<reference evidence="1" key="1">
    <citation type="submission" date="2020-04" db="EMBL/GenBank/DDBJ databases">
        <title>Hybrid Assembly of Korean Phytophthora infestans isolates.</title>
        <authorList>
            <person name="Prokchorchik M."/>
            <person name="Lee Y."/>
            <person name="Seo J."/>
            <person name="Cho J.-H."/>
            <person name="Park Y.-E."/>
            <person name="Jang D.-C."/>
            <person name="Im J.-S."/>
            <person name="Choi J.-G."/>
            <person name="Park H.-J."/>
            <person name="Lee G.-B."/>
            <person name="Lee Y.-G."/>
            <person name="Hong S.-Y."/>
            <person name="Cho K."/>
            <person name="Sohn K.H."/>
        </authorList>
    </citation>
    <scope>NUCLEOTIDE SEQUENCE</scope>
    <source>
        <strain evidence="1">KR_1_A1</strain>
        <strain evidence="2">KR_2_A2</strain>
    </source>
</reference>
<dbReference type="Proteomes" id="UP000704712">
    <property type="component" value="Unassembled WGS sequence"/>
</dbReference>
<keyword evidence="3" id="KW-1185">Reference proteome</keyword>
<evidence type="ECO:0000313" key="3">
    <source>
        <dbReference type="Proteomes" id="UP000602510"/>
    </source>
</evidence>
<accession>A0A833S6B3</accession>
<comment type="caution">
    <text evidence="1">The sequence shown here is derived from an EMBL/GenBank/DDBJ whole genome shotgun (WGS) entry which is preliminary data.</text>
</comment>